<organism evidence="5 6">
    <name type="scientific">Candidatus Polarisedimenticola svalbardensis</name>
    <dbReference type="NCBI Taxonomy" id="2886004"/>
    <lineage>
        <taxon>Bacteria</taxon>
        <taxon>Pseudomonadati</taxon>
        <taxon>Acidobacteriota</taxon>
        <taxon>Candidatus Polarisedimenticolia</taxon>
        <taxon>Candidatus Polarisedimenticolales</taxon>
        <taxon>Candidatus Polarisedimenticolaceae</taxon>
        <taxon>Candidatus Polarisedimenticola</taxon>
    </lineage>
</organism>
<accession>A0A8J7CD00</accession>
<dbReference type="EMBL" id="JACXWD010000022">
    <property type="protein sequence ID" value="MBD3868112.1"/>
    <property type="molecule type" value="Genomic_DNA"/>
</dbReference>
<protein>
    <submittedName>
        <fullName evidence="5">Response regulator</fullName>
    </submittedName>
</protein>
<gene>
    <name evidence="5" type="ORF">IFK94_08300</name>
</gene>
<dbReference type="PROSITE" id="PS50110">
    <property type="entry name" value="RESPONSE_REGULATORY"/>
    <property type="match status" value="1"/>
</dbReference>
<reference evidence="5 6" key="1">
    <citation type="submission" date="2020-08" db="EMBL/GenBank/DDBJ databases">
        <title>Acidobacteriota in marine sediments use diverse sulfur dissimilation pathways.</title>
        <authorList>
            <person name="Wasmund K."/>
        </authorList>
    </citation>
    <scope>NUCLEOTIDE SEQUENCE [LARGE SCALE GENOMIC DNA]</scope>
    <source>
        <strain evidence="5">MAG AM4</strain>
    </source>
</reference>
<evidence type="ECO:0000313" key="5">
    <source>
        <dbReference type="EMBL" id="MBD3868112.1"/>
    </source>
</evidence>
<sequence length="143" mass="15786">MTILVIDDDRSIYETIEAILADDGYHCLTAKDTHEADLVLETIPVHGITLDLNIPGCKPIEWMHEIAAMAPDLVRRTLVVTASTISQMDRKRIDEAGAGLLLKPFAMSDLRNAVRTRIGDPDTGIEPVKPPRGSFRPISDEPE</sequence>
<dbReference type="Gene3D" id="3.40.50.2300">
    <property type="match status" value="1"/>
</dbReference>
<evidence type="ECO:0000256" key="2">
    <source>
        <dbReference type="PROSITE-ProRule" id="PRU00169"/>
    </source>
</evidence>
<dbReference type="InterPro" id="IPR011006">
    <property type="entry name" value="CheY-like_superfamily"/>
</dbReference>
<evidence type="ECO:0000256" key="1">
    <source>
        <dbReference type="ARBA" id="ARBA00022553"/>
    </source>
</evidence>
<dbReference type="PANTHER" id="PTHR44591">
    <property type="entry name" value="STRESS RESPONSE REGULATOR PROTEIN 1"/>
    <property type="match status" value="1"/>
</dbReference>
<dbReference type="InterPro" id="IPR050595">
    <property type="entry name" value="Bact_response_regulator"/>
</dbReference>
<comment type="caution">
    <text evidence="5">The sequence shown here is derived from an EMBL/GenBank/DDBJ whole genome shotgun (WGS) entry which is preliminary data.</text>
</comment>
<feature type="modified residue" description="4-aspartylphosphate" evidence="2">
    <location>
        <position position="51"/>
    </location>
</feature>
<evidence type="ECO:0000256" key="3">
    <source>
        <dbReference type="SAM" id="MobiDB-lite"/>
    </source>
</evidence>
<dbReference type="Proteomes" id="UP000648239">
    <property type="component" value="Unassembled WGS sequence"/>
</dbReference>
<feature type="domain" description="Response regulatory" evidence="4">
    <location>
        <begin position="2"/>
        <end position="118"/>
    </location>
</feature>
<dbReference type="SMART" id="SM00448">
    <property type="entry name" value="REC"/>
    <property type="match status" value="1"/>
</dbReference>
<dbReference type="SUPFAM" id="SSF52172">
    <property type="entry name" value="CheY-like"/>
    <property type="match status" value="1"/>
</dbReference>
<dbReference type="InterPro" id="IPR001789">
    <property type="entry name" value="Sig_transdc_resp-reg_receiver"/>
</dbReference>
<evidence type="ECO:0000259" key="4">
    <source>
        <dbReference type="PROSITE" id="PS50110"/>
    </source>
</evidence>
<proteinExistence type="predicted"/>
<dbReference type="PANTHER" id="PTHR44591:SF3">
    <property type="entry name" value="RESPONSE REGULATORY DOMAIN-CONTAINING PROTEIN"/>
    <property type="match status" value="1"/>
</dbReference>
<feature type="region of interest" description="Disordered" evidence="3">
    <location>
        <begin position="117"/>
        <end position="143"/>
    </location>
</feature>
<evidence type="ECO:0000313" key="6">
    <source>
        <dbReference type="Proteomes" id="UP000648239"/>
    </source>
</evidence>
<keyword evidence="1 2" id="KW-0597">Phosphoprotein</keyword>
<dbReference type="GO" id="GO:0000160">
    <property type="term" value="P:phosphorelay signal transduction system"/>
    <property type="evidence" value="ECO:0007669"/>
    <property type="project" value="InterPro"/>
</dbReference>
<dbReference type="Pfam" id="PF00072">
    <property type="entry name" value="Response_reg"/>
    <property type="match status" value="1"/>
</dbReference>
<dbReference type="AlphaFoldDB" id="A0A8J7CD00"/>
<name>A0A8J7CD00_9BACT</name>